<reference evidence="3 4" key="1">
    <citation type="submission" date="2015-10" db="EMBL/GenBank/DDBJ databases">
        <title>Genome analyses suggest a sexual origin of heterokaryosis in a supposedly ancient asexual fungus.</title>
        <authorList>
            <person name="Ropars J."/>
            <person name="Sedzielewska K."/>
            <person name="Noel J."/>
            <person name="Charron P."/>
            <person name="Farinelli L."/>
            <person name="Marton T."/>
            <person name="Kruger M."/>
            <person name="Pelin A."/>
            <person name="Brachmann A."/>
            <person name="Corradi N."/>
        </authorList>
    </citation>
    <scope>NUCLEOTIDE SEQUENCE [LARGE SCALE GENOMIC DNA]</scope>
    <source>
        <strain evidence="3 4">A4</strain>
    </source>
</reference>
<proteinExistence type="predicted"/>
<dbReference type="InterPro" id="IPR007560">
    <property type="entry name" value="Restrct_endonuc_IV_Mrr"/>
</dbReference>
<dbReference type="GO" id="GO:0006302">
    <property type="term" value="P:double-strand break repair"/>
    <property type="evidence" value="ECO:0007669"/>
    <property type="project" value="UniProtKB-ARBA"/>
</dbReference>
<dbReference type="InterPro" id="IPR011856">
    <property type="entry name" value="tRNA_endonuc-like_dom_sf"/>
</dbReference>
<dbReference type="Proteomes" id="UP000234323">
    <property type="component" value="Unassembled WGS sequence"/>
</dbReference>
<organism evidence="3 4">
    <name type="scientific">Rhizophagus irregularis</name>
    <dbReference type="NCBI Taxonomy" id="588596"/>
    <lineage>
        <taxon>Eukaryota</taxon>
        <taxon>Fungi</taxon>
        <taxon>Fungi incertae sedis</taxon>
        <taxon>Mucoromycota</taxon>
        <taxon>Glomeromycotina</taxon>
        <taxon>Glomeromycetes</taxon>
        <taxon>Glomerales</taxon>
        <taxon>Glomeraceae</taxon>
        <taxon>Rhizophagus</taxon>
    </lineage>
</organism>
<protein>
    <recommendedName>
        <fullName evidence="2">Restriction endonuclease type IV Mrr domain-containing protein</fullName>
    </recommendedName>
</protein>
<dbReference type="InterPro" id="IPR011335">
    <property type="entry name" value="Restrct_endonuc-II-like"/>
</dbReference>
<dbReference type="Gene3D" id="3.40.1350.10">
    <property type="match status" value="1"/>
</dbReference>
<dbReference type="GO" id="GO:0004519">
    <property type="term" value="F:endonuclease activity"/>
    <property type="evidence" value="ECO:0007669"/>
    <property type="project" value="InterPro"/>
</dbReference>
<dbReference type="GO" id="GO:0003677">
    <property type="term" value="F:DNA binding"/>
    <property type="evidence" value="ECO:0007669"/>
    <property type="project" value="InterPro"/>
</dbReference>
<dbReference type="GO" id="GO:0009307">
    <property type="term" value="P:DNA restriction-modification system"/>
    <property type="evidence" value="ECO:0007669"/>
    <property type="project" value="InterPro"/>
</dbReference>
<sequence>MSHDSWGQTARSQFESYVYNKLKSTKLCVSRTRGSCGDNGIDIFGPFKEHTLLVQCKNYTIIKVGINEIQEFEGALIRMDTPTPELLHASSSQYRENAVENMLETILRKLEKAEEDRRQEENKIYKKINRLDRWIKEQDRRIYNQNIICFF</sequence>
<accession>A0A2I1GD49</accession>
<dbReference type="SUPFAM" id="SSF52980">
    <property type="entry name" value="Restriction endonuclease-like"/>
    <property type="match status" value="1"/>
</dbReference>
<keyword evidence="1" id="KW-0175">Coiled coil</keyword>
<dbReference type="AlphaFoldDB" id="A0A2I1GD49"/>
<evidence type="ECO:0000256" key="1">
    <source>
        <dbReference type="SAM" id="Coils"/>
    </source>
</evidence>
<dbReference type="EMBL" id="LLXI01000330">
    <property type="protein sequence ID" value="PKY44545.1"/>
    <property type="molecule type" value="Genomic_DNA"/>
</dbReference>
<evidence type="ECO:0000259" key="2">
    <source>
        <dbReference type="Pfam" id="PF04471"/>
    </source>
</evidence>
<feature type="coiled-coil region" evidence="1">
    <location>
        <begin position="96"/>
        <end position="130"/>
    </location>
</feature>
<dbReference type="Pfam" id="PF04471">
    <property type="entry name" value="Mrr_cat"/>
    <property type="match status" value="1"/>
</dbReference>
<evidence type="ECO:0000313" key="3">
    <source>
        <dbReference type="EMBL" id="PKY44545.1"/>
    </source>
</evidence>
<feature type="domain" description="Restriction endonuclease type IV Mrr" evidence="2">
    <location>
        <begin position="12"/>
        <end position="79"/>
    </location>
</feature>
<comment type="caution">
    <text evidence="3">The sequence shown here is derived from an EMBL/GenBank/DDBJ whole genome shotgun (WGS) entry which is preliminary data.</text>
</comment>
<dbReference type="VEuPathDB" id="FungiDB:RhiirFUN_005930"/>
<gene>
    <name evidence="3" type="ORF">RhiirA4_458887</name>
</gene>
<name>A0A2I1GD49_9GLOM</name>
<evidence type="ECO:0000313" key="4">
    <source>
        <dbReference type="Proteomes" id="UP000234323"/>
    </source>
</evidence>
<keyword evidence="4" id="KW-1185">Reference proteome</keyword>